<dbReference type="InterPro" id="IPR058911">
    <property type="entry name" value="DUF8186_C"/>
</dbReference>
<dbReference type="Pfam" id="PF26590">
    <property type="entry name" value="DUF8186_M"/>
    <property type="match status" value="1"/>
</dbReference>
<feature type="domain" description="DUF8186" evidence="2">
    <location>
        <begin position="91"/>
        <end position="177"/>
    </location>
</feature>
<keyword evidence="6" id="KW-1185">Reference proteome</keyword>
<accession>A0A9Q4C262</accession>
<protein>
    <submittedName>
        <fullName evidence="5">Uncharacterized protein</fullName>
    </submittedName>
</protein>
<comment type="caution">
    <text evidence="5">The sequence shown here is derived from an EMBL/GenBank/DDBJ whole genome shotgun (WGS) entry which is preliminary data.</text>
</comment>
<feature type="domain" description="DUF8186" evidence="4">
    <location>
        <begin position="382"/>
        <end position="477"/>
    </location>
</feature>
<gene>
    <name evidence="5" type="ORF">EGH25_00980</name>
</gene>
<dbReference type="Proteomes" id="UP001149411">
    <property type="component" value="Unassembled WGS sequence"/>
</dbReference>
<keyword evidence="1" id="KW-1133">Transmembrane helix</keyword>
<dbReference type="InterPro" id="IPR058910">
    <property type="entry name" value="DUF8186_M"/>
</dbReference>
<evidence type="ECO:0000259" key="3">
    <source>
        <dbReference type="Pfam" id="PF26590"/>
    </source>
</evidence>
<name>A0A9Q4C262_9EURY</name>
<keyword evidence="1" id="KW-0472">Membrane</keyword>
<dbReference type="EMBL" id="RKLV01000001">
    <property type="protein sequence ID" value="MCX2817933.1"/>
    <property type="molecule type" value="Genomic_DNA"/>
</dbReference>
<feature type="domain" description="DUF8186" evidence="3">
    <location>
        <begin position="237"/>
        <end position="366"/>
    </location>
</feature>
<keyword evidence="1" id="KW-0812">Transmembrane</keyword>
<dbReference type="AlphaFoldDB" id="A0A9Q4C262"/>
<evidence type="ECO:0000259" key="2">
    <source>
        <dbReference type="Pfam" id="PF26589"/>
    </source>
</evidence>
<evidence type="ECO:0000313" key="6">
    <source>
        <dbReference type="Proteomes" id="UP001149411"/>
    </source>
</evidence>
<evidence type="ECO:0000259" key="4">
    <source>
        <dbReference type="Pfam" id="PF26591"/>
    </source>
</evidence>
<evidence type="ECO:0000313" key="5">
    <source>
        <dbReference type="EMBL" id="MCX2817933.1"/>
    </source>
</evidence>
<dbReference type="Pfam" id="PF26591">
    <property type="entry name" value="DUF8186_C"/>
    <property type="match status" value="1"/>
</dbReference>
<dbReference type="RefSeq" id="WP_266085477.1">
    <property type="nucleotide sequence ID" value="NZ_RKLV01000001.1"/>
</dbReference>
<organism evidence="5 6">
    <name type="scientific">Halorutilus salinus</name>
    <dbReference type="NCBI Taxonomy" id="2487751"/>
    <lineage>
        <taxon>Archaea</taxon>
        <taxon>Methanobacteriati</taxon>
        <taxon>Methanobacteriota</taxon>
        <taxon>Stenosarchaea group</taxon>
        <taxon>Halobacteria</taxon>
        <taxon>Halorutilales</taxon>
        <taxon>Halorutilaceae</taxon>
        <taxon>Halorutilus</taxon>
    </lineage>
</organism>
<proteinExistence type="predicted"/>
<dbReference type="Pfam" id="PF26589">
    <property type="entry name" value="DUF8186"/>
    <property type="match status" value="1"/>
</dbReference>
<reference evidence="5" key="1">
    <citation type="submission" date="2022-09" db="EMBL/GenBank/DDBJ databases">
        <title>Haloadaptaus new haloarchaeum isolated from saline soil.</title>
        <authorList>
            <person name="Duran-Viseras A."/>
            <person name="Sanchez-Porro C."/>
            <person name="Ventosa A."/>
        </authorList>
    </citation>
    <scope>NUCLEOTIDE SEQUENCE</scope>
    <source>
        <strain evidence="5">F3-133</strain>
    </source>
</reference>
<feature type="transmembrane region" description="Helical" evidence="1">
    <location>
        <begin position="491"/>
        <end position="511"/>
    </location>
</feature>
<sequence>MYRYGWNIERSVAVSLLLLLLVLSSAPAVGFELPQPDHGVEDDFDKLWSAHDYEPPSDDGSALDYLTRSSDYFYAQPPEAPSRWNAGEVGSFDGGGSGASVYPPDANLSDGDEGIIHDAYVSVFAVSPSAVVHYSSDREVRYVGTSGEVHAFVDYRLEGADSNSVEVEVVETGDTSSGTGGVTVDYDNLNGDTLTVRATVEATRDIPGGELNETVVVEDRIDVQPYNVSSPPTIALRTTYPDGDTAAFVVRGTPWSSVRLPNSTVHSNWRFFSARDTDWDEPLTVDRGASTGEGQTYHPLRVHAYPSSGGYYVEGDAEVRDTLGETFEPPTLPEGVTVDVVNSTYETVRALDLRYNGSGGIEVTGILGDEARARTPPVAQEIEATNLTLSVAERNENGVDVRVSLRGDDGEPIDTEVAGGHVRLEGRTNVSTELDGTATVNVTPTPSGGVFGRYVPNDWHDSLDRRRGMTPYEGDTDTLVVRSDFELLEELGMLAQLGVFVLPFIVLTFMLDRAFGLGVWPPWRRL</sequence>
<evidence type="ECO:0000256" key="1">
    <source>
        <dbReference type="SAM" id="Phobius"/>
    </source>
</evidence>
<dbReference type="InterPro" id="IPR058499">
    <property type="entry name" value="DUF8186"/>
</dbReference>